<dbReference type="Proteomes" id="UP000287033">
    <property type="component" value="Unassembled WGS sequence"/>
</dbReference>
<evidence type="ECO:0000256" key="3">
    <source>
        <dbReference type="PROSITE-ProRule" id="PRU00059"/>
    </source>
</evidence>
<feature type="domain" description="CUB" evidence="4">
    <location>
        <begin position="269"/>
        <end position="380"/>
    </location>
</feature>
<dbReference type="InterPro" id="IPR035914">
    <property type="entry name" value="Sperma_CUB_dom_sf"/>
</dbReference>
<feature type="domain" description="CUB" evidence="4">
    <location>
        <begin position="31"/>
        <end position="142"/>
    </location>
</feature>
<dbReference type="EMBL" id="BEZZ01000008">
    <property type="protein sequence ID" value="GCC22276.1"/>
    <property type="molecule type" value="Genomic_DNA"/>
</dbReference>
<dbReference type="InterPro" id="IPR000859">
    <property type="entry name" value="CUB_dom"/>
</dbReference>
<comment type="caution">
    <text evidence="5">The sequence shown here is derived from an EMBL/GenBank/DDBJ whole genome shotgun (WGS) entry which is preliminary data.</text>
</comment>
<name>A0A401RVX4_CHIPU</name>
<dbReference type="FunFam" id="2.60.120.290:FF:000013">
    <property type="entry name" value="Membrane frizzled-related protein"/>
    <property type="match status" value="4"/>
</dbReference>
<comment type="caution">
    <text evidence="3">Lacks conserved residue(s) required for the propagation of feature annotation.</text>
</comment>
<organism evidence="5 6">
    <name type="scientific">Chiloscyllium punctatum</name>
    <name type="common">Brownbanded bambooshark</name>
    <name type="synonym">Hemiscyllium punctatum</name>
    <dbReference type="NCBI Taxonomy" id="137246"/>
    <lineage>
        <taxon>Eukaryota</taxon>
        <taxon>Metazoa</taxon>
        <taxon>Chordata</taxon>
        <taxon>Craniata</taxon>
        <taxon>Vertebrata</taxon>
        <taxon>Chondrichthyes</taxon>
        <taxon>Elasmobranchii</taxon>
        <taxon>Galeomorphii</taxon>
        <taxon>Galeoidea</taxon>
        <taxon>Orectolobiformes</taxon>
        <taxon>Hemiscylliidae</taxon>
        <taxon>Chiloscyllium</taxon>
    </lineage>
</organism>
<protein>
    <recommendedName>
        <fullName evidence="4">CUB domain-containing protein</fullName>
    </recommendedName>
</protein>
<dbReference type="OrthoDB" id="8836374at2759"/>
<gene>
    <name evidence="5" type="ORF">chiPu_0000662</name>
</gene>
<proteinExistence type="predicted"/>
<keyword evidence="1" id="KW-0677">Repeat</keyword>
<evidence type="ECO:0000256" key="1">
    <source>
        <dbReference type="ARBA" id="ARBA00022737"/>
    </source>
</evidence>
<dbReference type="PANTHER" id="PTHR24251:SF41">
    <property type="entry name" value="DELETED IN MALIGNANT BRAIN TUMORS 1 PROTEIN-LIKE"/>
    <property type="match status" value="1"/>
</dbReference>
<dbReference type="PROSITE" id="PS01180">
    <property type="entry name" value="CUB"/>
    <property type="match status" value="4"/>
</dbReference>
<dbReference type="AlphaFoldDB" id="A0A401RVX4"/>
<feature type="domain" description="CUB" evidence="4">
    <location>
        <begin position="388"/>
        <end position="499"/>
    </location>
</feature>
<dbReference type="PANTHER" id="PTHR24251">
    <property type="entry name" value="OVOCHYMASE-RELATED"/>
    <property type="match status" value="1"/>
</dbReference>
<evidence type="ECO:0000313" key="5">
    <source>
        <dbReference type="EMBL" id="GCC22276.1"/>
    </source>
</evidence>
<evidence type="ECO:0000259" key="4">
    <source>
        <dbReference type="PROSITE" id="PS01180"/>
    </source>
</evidence>
<dbReference type="SMART" id="SM00042">
    <property type="entry name" value="CUB"/>
    <property type="match status" value="4"/>
</dbReference>
<dbReference type="SUPFAM" id="SSF49854">
    <property type="entry name" value="Spermadhesin, CUB domain"/>
    <property type="match status" value="4"/>
</dbReference>
<dbReference type="OMA" id="NERCGWL"/>
<dbReference type="CDD" id="cd00041">
    <property type="entry name" value="CUB"/>
    <property type="match status" value="4"/>
</dbReference>
<dbReference type="STRING" id="137246.A0A401RVX4"/>
<reference evidence="5 6" key="1">
    <citation type="journal article" date="2018" name="Nat. Ecol. Evol.">
        <title>Shark genomes provide insights into elasmobranch evolution and the origin of vertebrates.</title>
        <authorList>
            <person name="Hara Y"/>
            <person name="Yamaguchi K"/>
            <person name="Onimaru K"/>
            <person name="Kadota M"/>
            <person name="Koyanagi M"/>
            <person name="Keeley SD"/>
            <person name="Tatsumi K"/>
            <person name="Tanaka K"/>
            <person name="Motone F"/>
            <person name="Kageyama Y"/>
            <person name="Nozu R"/>
            <person name="Adachi N"/>
            <person name="Nishimura O"/>
            <person name="Nakagawa R"/>
            <person name="Tanegashima C"/>
            <person name="Kiyatake I"/>
            <person name="Matsumoto R"/>
            <person name="Murakumo K"/>
            <person name="Nishida K"/>
            <person name="Terakita A"/>
            <person name="Kuratani S"/>
            <person name="Sato K"/>
            <person name="Hyodo S Kuraku.S."/>
        </authorList>
    </citation>
    <scope>NUCLEOTIDE SEQUENCE [LARGE SCALE GENOMIC DNA]</scope>
</reference>
<keyword evidence="6" id="KW-1185">Reference proteome</keyword>
<keyword evidence="2" id="KW-1015">Disulfide bond</keyword>
<accession>A0A401RVX4</accession>
<evidence type="ECO:0000313" key="6">
    <source>
        <dbReference type="Proteomes" id="UP000287033"/>
    </source>
</evidence>
<dbReference type="Pfam" id="PF00431">
    <property type="entry name" value="CUB"/>
    <property type="match status" value="4"/>
</dbReference>
<feature type="domain" description="CUB" evidence="4">
    <location>
        <begin position="150"/>
        <end position="261"/>
    </location>
</feature>
<sequence length="506" mass="56527">MTVYFRSDSRNTGPGFIAHYYEVSPKQITQCGGKLDDDSGYFASPNYPSHYPNNAKCTWYISVDDDDRIRLNFAVIQLEVSPYCSNDYIAVYDGPTTNSPTLATICTGSKLKFTSSFNTMTVYFQSDSRNTGLGFIADYYEVLPHQNVQCGSHLDDDNRIFTSPNYPRDYPNNARCTWYIIVDDDERVKVNFADIQLEVSPHCSNDYIKIFDGPSTNSSVIATICTGSNHEYKSSSNSMTVYFQSDFRNTAPGFTANYYETSANQNTQCGGNLDDDAGSFTSPNYPLHYPNNAKCIWYISVDNDERIRLNFVKIQLETSPHCSNDYVAIYDGPSTNSPVLATICTGSSHAFISSSNTMTIYFQSDSHDTGPGFTAHYDKIPQIENTQCGGKLSGDNGCFATPNYPRNYPNSATCIWHITMDDDERVKLNFIDIQLEVSSRCSKDYVTIYDGPTTSSPALATICTGLNHEYTSSSNTLTVYFQSDSHNSDHGFAAYYNMVYPNPSKC</sequence>
<dbReference type="Gene3D" id="2.60.120.290">
    <property type="entry name" value="Spermadhesin, CUB domain"/>
    <property type="match status" value="4"/>
</dbReference>
<evidence type="ECO:0000256" key="2">
    <source>
        <dbReference type="ARBA" id="ARBA00023157"/>
    </source>
</evidence>